<dbReference type="STRING" id="1188252.A1QC_10620"/>
<feature type="chain" id="PRO_5009174698" description="WD40 repeat protein" evidence="1">
    <location>
        <begin position="18"/>
        <end position="224"/>
    </location>
</feature>
<name>A0A1E5E0Y4_9VIBR</name>
<protein>
    <recommendedName>
        <fullName evidence="4">WD40 repeat protein</fullName>
    </recommendedName>
</protein>
<feature type="signal peptide" evidence="1">
    <location>
        <begin position="1"/>
        <end position="17"/>
    </location>
</feature>
<dbReference type="eggNOG" id="ENOG5031C2D">
    <property type="taxonomic scope" value="Bacteria"/>
</dbReference>
<evidence type="ECO:0008006" key="4">
    <source>
        <dbReference type="Google" id="ProtNLM"/>
    </source>
</evidence>
<dbReference type="EMBL" id="AJYK02000081">
    <property type="protein sequence ID" value="OEF24150.1"/>
    <property type="molecule type" value="Genomic_DNA"/>
</dbReference>
<dbReference type="OrthoDB" id="5901959at2"/>
<dbReference type="AlphaFoldDB" id="A0A1E5E0Y4"/>
<evidence type="ECO:0000313" key="2">
    <source>
        <dbReference type="EMBL" id="OEF24150.1"/>
    </source>
</evidence>
<reference evidence="2 3" key="1">
    <citation type="journal article" date="2012" name="Science">
        <title>Ecological populations of bacteria act as socially cohesive units of antibiotic production and resistance.</title>
        <authorList>
            <person name="Cordero O.X."/>
            <person name="Wildschutte H."/>
            <person name="Kirkup B."/>
            <person name="Proehl S."/>
            <person name="Ngo L."/>
            <person name="Hussain F."/>
            <person name="Le Roux F."/>
            <person name="Mincer T."/>
            <person name="Polz M.F."/>
        </authorList>
    </citation>
    <scope>NUCLEOTIDE SEQUENCE [LARGE SCALE GENOMIC DNA]</scope>
    <source>
        <strain evidence="2 3">1S-45</strain>
    </source>
</reference>
<accession>A0A1E5E0Y4</accession>
<organism evidence="2 3">
    <name type="scientific">Vibrio rumoiensis 1S-45</name>
    <dbReference type="NCBI Taxonomy" id="1188252"/>
    <lineage>
        <taxon>Bacteria</taxon>
        <taxon>Pseudomonadati</taxon>
        <taxon>Pseudomonadota</taxon>
        <taxon>Gammaproteobacteria</taxon>
        <taxon>Vibrionales</taxon>
        <taxon>Vibrionaceae</taxon>
        <taxon>Vibrio</taxon>
    </lineage>
</organism>
<evidence type="ECO:0000313" key="3">
    <source>
        <dbReference type="Proteomes" id="UP000094070"/>
    </source>
</evidence>
<keyword evidence="3" id="KW-1185">Reference proteome</keyword>
<gene>
    <name evidence="2" type="ORF">A1QC_10620</name>
</gene>
<keyword evidence="1" id="KW-0732">Signal</keyword>
<evidence type="ECO:0000256" key="1">
    <source>
        <dbReference type="SAM" id="SignalP"/>
    </source>
</evidence>
<proteinExistence type="predicted"/>
<comment type="caution">
    <text evidence="2">The sequence shown here is derived from an EMBL/GenBank/DDBJ whole genome shotgun (WGS) entry which is preliminary data.</text>
</comment>
<dbReference type="Proteomes" id="UP000094070">
    <property type="component" value="Unassembled WGS sequence"/>
</dbReference>
<sequence>MKSLIILLSCLTLGAAAFESPKKYDMNLFDNPFLVGQWKVINPSPDSIPDDFLSISLNLESNYLFDIHIERKDKTIDSWNGQYEVDGQNLVLGANSEAPQHYSYDVNANQLYLNGVAFQKIQPQHLAGFWRSTEVKGEDVISSFVSNIDLILYPNFFFTIQTYNSKGSNKYRDGIYYLEDNYIYFIYTDGEQSSQYMIDYNRLVLSSNDADMYIAFKRRKLTLE</sequence>
<dbReference type="RefSeq" id="WP_069575553.1">
    <property type="nucleotide sequence ID" value="NZ_AJYK02000081.1"/>
</dbReference>